<keyword evidence="1" id="KW-0472">Membrane</keyword>
<dbReference type="PANTHER" id="PTHR47926">
    <property type="entry name" value="PENTATRICOPEPTIDE REPEAT-CONTAINING PROTEIN"/>
    <property type="match status" value="1"/>
</dbReference>
<dbReference type="OrthoDB" id="185373at2759"/>
<feature type="transmembrane region" description="Helical" evidence="1">
    <location>
        <begin position="15"/>
        <end position="38"/>
    </location>
</feature>
<dbReference type="InterPro" id="IPR046960">
    <property type="entry name" value="PPR_At4g14850-like_plant"/>
</dbReference>
<evidence type="ECO:0000256" key="1">
    <source>
        <dbReference type="SAM" id="Phobius"/>
    </source>
</evidence>
<dbReference type="Gene3D" id="1.25.40.10">
    <property type="entry name" value="Tetratricopeptide repeat domain"/>
    <property type="match status" value="1"/>
</dbReference>
<gene>
    <name evidence="3" type="primary">LOC120111504</name>
</gene>
<keyword evidence="1" id="KW-1133">Transmembrane helix</keyword>
<keyword evidence="1" id="KW-0812">Transmembrane</keyword>
<dbReference type="AlphaFoldDB" id="A0A8B9AKI5"/>
<dbReference type="GO" id="GO:0009451">
    <property type="term" value="P:RNA modification"/>
    <property type="evidence" value="ECO:0007669"/>
    <property type="project" value="InterPro"/>
</dbReference>
<keyword evidence="2" id="KW-1185">Reference proteome</keyword>
<reference evidence="2" key="1">
    <citation type="journal article" date="2019" name="Nat. Commun.">
        <title>Genome-wide association mapping of date palm fruit traits.</title>
        <authorList>
            <person name="Hazzouri K.M."/>
            <person name="Gros-Balthazard M."/>
            <person name="Flowers J.M."/>
            <person name="Copetti D."/>
            <person name="Lemansour A."/>
            <person name="Lebrun M."/>
            <person name="Masmoudi K."/>
            <person name="Ferrand S."/>
            <person name="Dhar M.I."/>
            <person name="Fresquez Z.A."/>
            <person name="Rosas U."/>
            <person name="Zhang J."/>
            <person name="Talag J."/>
            <person name="Lee S."/>
            <person name="Kudrna D."/>
            <person name="Powell R.F."/>
            <person name="Leitch I.J."/>
            <person name="Krueger R.R."/>
            <person name="Wing R.A."/>
            <person name="Amiri K.M.A."/>
            <person name="Purugganan M.D."/>
        </authorList>
    </citation>
    <scope>NUCLEOTIDE SEQUENCE [LARGE SCALE GENOMIC DNA]</scope>
    <source>
        <strain evidence="2">cv. Khalas</strain>
    </source>
</reference>
<name>A0A8B9AKI5_PHODC</name>
<dbReference type="PANTHER" id="PTHR47926:SF444">
    <property type="entry name" value="PENTATRICOPEPTIDE REPEAT-CONTAINING PROTEIN"/>
    <property type="match status" value="1"/>
</dbReference>
<dbReference type="KEGG" id="pda:120111504"/>
<proteinExistence type="predicted"/>
<protein>
    <submittedName>
        <fullName evidence="3">Pentatricopeptide repeat-containing protein At2g25580-like isoform X1</fullName>
    </submittedName>
</protein>
<evidence type="ECO:0000313" key="2">
    <source>
        <dbReference type="Proteomes" id="UP000228380"/>
    </source>
</evidence>
<accession>A0A8B9AKI5</accession>
<reference evidence="3" key="2">
    <citation type="submission" date="2025-08" db="UniProtKB">
        <authorList>
            <consortium name="RefSeq"/>
        </authorList>
    </citation>
    <scope>IDENTIFICATION</scope>
    <source>
        <tissue evidence="3">Young leaves</tissue>
    </source>
</reference>
<sequence length="244" mass="27001">MGLPNRLHDASSDSIPILLVVAAAGWVSYLRSLLLCLLHSLGLQRLHPSSAAADDPLFSAAASGLAGLVVVASSGRPFAYEALPSAAAEGERDEPGCVVCLCELADGDRLRRLDLSNRFMKALHLFKVMQLEKSAKPIGLVDEGCRYFVNMSKVYGVQPEMKHYGCMVDLLIRAGLLEEAEGIVRSMTMKPDVMQKTLENFKNIILLSSPQLEEWDLCPSFIPHHPQIFPRSHQHSKRLRWLQV</sequence>
<dbReference type="GO" id="GO:0003723">
    <property type="term" value="F:RNA binding"/>
    <property type="evidence" value="ECO:0007669"/>
    <property type="project" value="InterPro"/>
</dbReference>
<organism evidence="2 3">
    <name type="scientific">Phoenix dactylifera</name>
    <name type="common">Date palm</name>
    <dbReference type="NCBI Taxonomy" id="42345"/>
    <lineage>
        <taxon>Eukaryota</taxon>
        <taxon>Viridiplantae</taxon>
        <taxon>Streptophyta</taxon>
        <taxon>Embryophyta</taxon>
        <taxon>Tracheophyta</taxon>
        <taxon>Spermatophyta</taxon>
        <taxon>Magnoliopsida</taxon>
        <taxon>Liliopsida</taxon>
        <taxon>Arecaceae</taxon>
        <taxon>Coryphoideae</taxon>
        <taxon>Phoeniceae</taxon>
        <taxon>Phoenix</taxon>
    </lineage>
</organism>
<dbReference type="GeneID" id="120111504"/>
<evidence type="ECO:0000313" key="3">
    <source>
        <dbReference type="RefSeq" id="XP_038984543.1"/>
    </source>
</evidence>
<dbReference type="InterPro" id="IPR011990">
    <property type="entry name" value="TPR-like_helical_dom_sf"/>
</dbReference>
<dbReference type="RefSeq" id="XP_038984543.1">
    <property type="nucleotide sequence ID" value="XM_039128615.1"/>
</dbReference>
<dbReference type="Proteomes" id="UP000228380">
    <property type="component" value="Chromosome 8"/>
</dbReference>